<feature type="transmembrane region" description="Helical" evidence="8">
    <location>
        <begin position="150"/>
        <end position="170"/>
    </location>
</feature>
<evidence type="ECO:0000256" key="6">
    <source>
        <dbReference type="ARBA" id="ARBA00022989"/>
    </source>
</evidence>
<accession>A0ABT8SZG3</accession>
<feature type="transmembrane region" description="Helical" evidence="8">
    <location>
        <begin position="12"/>
        <end position="35"/>
    </location>
</feature>
<gene>
    <name evidence="11" type="ORF">Q2T52_16405</name>
</gene>
<evidence type="ECO:0000256" key="3">
    <source>
        <dbReference type="ARBA" id="ARBA00022519"/>
    </source>
</evidence>
<comment type="subcellular location">
    <subcellularLocation>
        <location evidence="1">Cell inner membrane</location>
        <topology evidence="1">Multi-pass membrane protein</topology>
    </subcellularLocation>
</comment>
<keyword evidence="12" id="KW-1185">Reference proteome</keyword>
<dbReference type="GO" id="GO:0016740">
    <property type="term" value="F:transferase activity"/>
    <property type="evidence" value="ECO:0007669"/>
    <property type="project" value="UniProtKB-KW"/>
</dbReference>
<evidence type="ECO:0000256" key="8">
    <source>
        <dbReference type="SAM" id="Phobius"/>
    </source>
</evidence>
<dbReference type="EMBL" id="JAUKWQ010000005">
    <property type="protein sequence ID" value="MDO1583670.1"/>
    <property type="molecule type" value="Genomic_DNA"/>
</dbReference>
<feature type="transmembrane region" description="Helical" evidence="8">
    <location>
        <begin position="75"/>
        <end position="96"/>
    </location>
</feature>
<protein>
    <submittedName>
        <fullName evidence="11">Phosphoethanolamine--lipid A transferase</fullName>
    </submittedName>
</protein>
<dbReference type="InterPro" id="IPR040423">
    <property type="entry name" value="PEA_transferase"/>
</dbReference>
<keyword evidence="7 8" id="KW-0472">Membrane</keyword>
<keyword evidence="5 8" id="KW-0812">Transmembrane</keyword>
<keyword evidence="6 8" id="KW-1133">Transmembrane helix</keyword>
<dbReference type="Gene3D" id="3.40.720.10">
    <property type="entry name" value="Alkaline Phosphatase, subunit A"/>
    <property type="match status" value="1"/>
</dbReference>
<dbReference type="InterPro" id="IPR012549">
    <property type="entry name" value="EptA-like_N"/>
</dbReference>
<dbReference type="PANTHER" id="PTHR30443">
    <property type="entry name" value="INNER MEMBRANE PROTEIN"/>
    <property type="match status" value="1"/>
</dbReference>
<dbReference type="SUPFAM" id="SSF53649">
    <property type="entry name" value="Alkaline phosphatase-like"/>
    <property type="match status" value="1"/>
</dbReference>
<name>A0ABT8SZG3_9HYPH</name>
<feature type="transmembrane region" description="Helical" evidence="8">
    <location>
        <begin position="116"/>
        <end position="138"/>
    </location>
</feature>
<reference evidence="11" key="1">
    <citation type="journal article" date="2015" name="Int. J. Syst. Evol. Microbiol.">
        <title>Rhizobium oryzicola sp. nov., potential plant-growth-promoting endophytic bacteria isolated from rice roots.</title>
        <authorList>
            <person name="Zhang X.X."/>
            <person name="Gao J.S."/>
            <person name="Cao Y.H."/>
            <person name="Sheirdil R.A."/>
            <person name="Wang X.C."/>
            <person name="Zhang L."/>
        </authorList>
    </citation>
    <scope>NUCLEOTIDE SEQUENCE</scope>
    <source>
        <strain evidence="11">05753</strain>
    </source>
</reference>
<reference evidence="11" key="2">
    <citation type="submission" date="2023-07" db="EMBL/GenBank/DDBJ databases">
        <authorList>
            <person name="Sun H."/>
        </authorList>
    </citation>
    <scope>NUCLEOTIDE SEQUENCE</scope>
    <source>
        <strain evidence="11">05753</strain>
    </source>
</reference>
<keyword evidence="2" id="KW-1003">Cell membrane</keyword>
<evidence type="ECO:0000256" key="1">
    <source>
        <dbReference type="ARBA" id="ARBA00004429"/>
    </source>
</evidence>
<feature type="transmembrane region" description="Helical" evidence="8">
    <location>
        <begin position="47"/>
        <end position="68"/>
    </location>
</feature>
<keyword evidence="3" id="KW-0997">Cell inner membrane</keyword>
<evidence type="ECO:0000256" key="2">
    <source>
        <dbReference type="ARBA" id="ARBA00022475"/>
    </source>
</evidence>
<keyword evidence="4 11" id="KW-0808">Transferase</keyword>
<dbReference type="CDD" id="cd16017">
    <property type="entry name" value="LptA"/>
    <property type="match status" value="1"/>
</dbReference>
<evidence type="ECO:0000313" key="11">
    <source>
        <dbReference type="EMBL" id="MDO1583670.1"/>
    </source>
</evidence>
<dbReference type="Pfam" id="PF00884">
    <property type="entry name" value="Sulfatase"/>
    <property type="match status" value="1"/>
</dbReference>
<dbReference type="InterPro" id="IPR000917">
    <property type="entry name" value="Sulfatase_N"/>
</dbReference>
<evidence type="ECO:0000313" key="12">
    <source>
        <dbReference type="Proteomes" id="UP001169006"/>
    </source>
</evidence>
<comment type="caution">
    <text evidence="11">The sequence shown here is derived from an EMBL/GenBank/DDBJ whole genome shotgun (WGS) entry which is preliminary data.</text>
</comment>
<sequence length="540" mass="60103">MFERLGLRQPVLGSITVCIVVALYLLAALNGTFWSKGIAYLGQDKPALAMLAIALAAGFIALCVTFSVRYLTKPFLLFLLLTAGSASWFMDSYGVIIDPEMVRNAVETTSSEAGHFVDIELVAHVLLFAIVPSLLLLVVRIEHRPFWSKLWHNLAVIVPCVLILLGIGLANARVYSSLIREHRDWFATLNPIVPIGSAIRYAIGSQAERNIVAAPLGTDAKVSGTPLPQRKPRVRIVVVGETARAENFQLGGYARETNPELSKRDVRYFSNTSSCGTATAVSVPCMFSVYTRQQYTHRKGLSTQNVLDVLTNAGVKVEWWDNNTGSKAVADRVPYKELFRSEDPRFCAEGECTDDILLDGLDHWLDNVKGDSVLVLHQLGSHGPAYSKRYPERFRRFTPDCRSVDFAKCSHDEIMNAYDNSLLYTDYILATVIDRLREREAVMDTAMIYMSDHGESLGELGLFLHGAPYLIAPSQQTHIPFVLWLGDSARDEIDLSCLKTKQDAAQSHDNLFHTVLGMMHVETKVRDQSLDLYTACLKGR</sequence>
<feature type="domain" description="Sulfatase N-terminal" evidence="9">
    <location>
        <begin position="236"/>
        <end position="520"/>
    </location>
</feature>
<evidence type="ECO:0000259" key="9">
    <source>
        <dbReference type="Pfam" id="PF00884"/>
    </source>
</evidence>
<dbReference type="Pfam" id="PF08019">
    <property type="entry name" value="EptA_B_N"/>
    <property type="match status" value="1"/>
</dbReference>
<evidence type="ECO:0000256" key="7">
    <source>
        <dbReference type="ARBA" id="ARBA00023136"/>
    </source>
</evidence>
<organism evidence="11 12">
    <name type="scientific">Rhizobium oryzicola</name>
    <dbReference type="NCBI Taxonomy" id="1232668"/>
    <lineage>
        <taxon>Bacteria</taxon>
        <taxon>Pseudomonadati</taxon>
        <taxon>Pseudomonadota</taxon>
        <taxon>Alphaproteobacteria</taxon>
        <taxon>Hyphomicrobiales</taxon>
        <taxon>Rhizobiaceae</taxon>
        <taxon>Rhizobium/Agrobacterium group</taxon>
        <taxon>Rhizobium</taxon>
    </lineage>
</organism>
<dbReference type="InterPro" id="IPR058130">
    <property type="entry name" value="PEA_transf_C"/>
</dbReference>
<dbReference type="Proteomes" id="UP001169006">
    <property type="component" value="Unassembled WGS sequence"/>
</dbReference>
<dbReference type="PANTHER" id="PTHR30443:SF0">
    <property type="entry name" value="PHOSPHOETHANOLAMINE TRANSFERASE EPTA"/>
    <property type="match status" value="1"/>
</dbReference>
<evidence type="ECO:0000256" key="5">
    <source>
        <dbReference type="ARBA" id="ARBA00022692"/>
    </source>
</evidence>
<feature type="domain" description="Phosphoethanolamine transferase N-terminal" evidence="10">
    <location>
        <begin position="57"/>
        <end position="202"/>
    </location>
</feature>
<evidence type="ECO:0000256" key="4">
    <source>
        <dbReference type="ARBA" id="ARBA00022679"/>
    </source>
</evidence>
<dbReference type="NCBIfam" id="NF028537">
    <property type="entry name" value="P_eth_NH2_trans"/>
    <property type="match status" value="1"/>
</dbReference>
<evidence type="ECO:0000259" key="10">
    <source>
        <dbReference type="Pfam" id="PF08019"/>
    </source>
</evidence>
<proteinExistence type="predicted"/>
<dbReference type="InterPro" id="IPR017850">
    <property type="entry name" value="Alkaline_phosphatase_core_sf"/>
</dbReference>